<reference evidence="1 2" key="1">
    <citation type="submission" date="2018-07" db="EMBL/GenBank/DDBJ databases">
        <authorList>
            <person name="Quirk P.G."/>
            <person name="Krulwich T.A."/>
        </authorList>
    </citation>
    <scope>NUCLEOTIDE SEQUENCE [LARGE SCALE GENOMIC DNA]</scope>
    <source>
        <strain evidence="1 2">CC-BB4</strain>
    </source>
</reference>
<accession>A0A345ZWC2</accession>
<name>A0A345ZWC2_9HYPH</name>
<dbReference type="Proteomes" id="UP000254889">
    <property type="component" value="Chromosome"/>
</dbReference>
<dbReference type="KEGG" id="ptaw:DW352_12260"/>
<protein>
    <recommendedName>
        <fullName evidence="3">DUF2946 domain-containing protein</fullName>
    </recommendedName>
</protein>
<sequence>MRGVSVMAFSWLSVADFRRWVAVLCVTVFVFSLVTHKAHDDNTVFNASPSHIANVLNSHAPDAPTGDIKADATHCHACVSAYLPIGHDVGRTVAPVAELVTFFPNPLFASGARPDFPPPKA</sequence>
<dbReference type="AlphaFoldDB" id="A0A345ZWC2"/>
<organism evidence="1 2">
    <name type="scientific">Pseudolabrys taiwanensis</name>
    <dbReference type="NCBI Taxonomy" id="331696"/>
    <lineage>
        <taxon>Bacteria</taxon>
        <taxon>Pseudomonadati</taxon>
        <taxon>Pseudomonadota</taxon>
        <taxon>Alphaproteobacteria</taxon>
        <taxon>Hyphomicrobiales</taxon>
        <taxon>Xanthobacteraceae</taxon>
        <taxon>Pseudolabrys</taxon>
    </lineage>
</organism>
<evidence type="ECO:0000313" key="2">
    <source>
        <dbReference type="Proteomes" id="UP000254889"/>
    </source>
</evidence>
<evidence type="ECO:0008006" key="3">
    <source>
        <dbReference type="Google" id="ProtNLM"/>
    </source>
</evidence>
<evidence type="ECO:0000313" key="1">
    <source>
        <dbReference type="EMBL" id="AXK81219.1"/>
    </source>
</evidence>
<dbReference type="EMBL" id="CP031417">
    <property type="protein sequence ID" value="AXK81219.1"/>
    <property type="molecule type" value="Genomic_DNA"/>
</dbReference>
<proteinExistence type="predicted"/>
<keyword evidence="2" id="KW-1185">Reference proteome</keyword>
<gene>
    <name evidence="1" type="ORF">DW352_12260</name>
</gene>